<dbReference type="EC" id="2.7.13.3" evidence="2"/>
<evidence type="ECO:0000313" key="7">
    <source>
        <dbReference type="EMBL" id="WBA41121.1"/>
    </source>
</evidence>
<evidence type="ECO:0000256" key="1">
    <source>
        <dbReference type="ARBA" id="ARBA00000085"/>
    </source>
</evidence>
<dbReference type="SUPFAM" id="SSF55874">
    <property type="entry name" value="ATPase domain of HSP90 chaperone/DNA topoisomerase II/histidine kinase"/>
    <property type="match status" value="1"/>
</dbReference>
<organism evidence="7 8">
    <name type="scientific">Hymenobacter canadensis</name>
    <dbReference type="NCBI Taxonomy" id="2999067"/>
    <lineage>
        <taxon>Bacteria</taxon>
        <taxon>Pseudomonadati</taxon>
        <taxon>Bacteroidota</taxon>
        <taxon>Cytophagia</taxon>
        <taxon>Cytophagales</taxon>
        <taxon>Hymenobacteraceae</taxon>
        <taxon>Hymenobacter</taxon>
    </lineage>
</organism>
<feature type="coiled-coil region" evidence="4">
    <location>
        <begin position="27"/>
        <end position="61"/>
    </location>
</feature>
<dbReference type="InterPro" id="IPR004358">
    <property type="entry name" value="Sig_transdc_His_kin-like_C"/>
</dbReference>
<dbReference type="SUPFAM" id="SSF47384">
    <property type="entry name" value="Homodimeric domain of signal transducing histidine kinase"/>
    <property type="match status" value="1"/>
</dbReference>
<dbReference type="Pfam" id="PF02518">
    <property type="entry name" value="HATPase_c"/>
    <property type="match status" value="1"/>
</dbReference>
<dbReference type="GO" id="GO:0005524">
    <property type="term" value="F:ATP binding"/>
    <property type="evidence" value="ECO:0007669"/>
    <property type="project" value="UniProtKB-KW"/>
</dbReference>
<dbReference type="InterPro" id="IPR003594">
    <property type="entry name" value="HATPase_dom"/>
</dbReference>
<feature type="transmembrane region" description="Helical" evidence="5">
    <location>
        <begin position="6"/>
        <end position="27"/>
    </location>
</feature>
<dbReference type="CDD" id="cd00082">
    <property type="entry name" value="HisKA"/>
    <property type="match status" value="1"/>
</dbReference>
<comment type="catalytic activity">
    <reaction evidence="1">
        <text>ATP + protein L-histidine = ADP + protein N-phospho-L-histidine.</text>
        <dbReference type="EC" id="2.7.13.3"/>
    </reaction>
</comment>
<accession>A0ABY7LKY8</accession>
<dbReference type="SMART" id="SM00388">
    <property type="entry name" value="HisKA"/>
    <property type="match status" value="1"/>
</dbReference>
<keyword evidence="5" id="KW-0812">Transmembrane</keyword>
<evidence type="ECO:0000256" key="4">
    <source>
        <dbReference type="SAM" id="Coils"/>
    </source>
</evidence>
<evidence type="ECO:0000259" key="6">
    <source>
        <dbReference type="PROSITE" id="PS50109"/>
    </source>
</evidence>
<evidence type="ECO:0000256" key="2">
    <source>
        <dbReference type="ARBA" id="ARBA00012438"/>
    </source>
</evidence>
<dbReference type="InterPro" id="IPR036097">
    <property type="entry name" value="HisK_dim/P_sf"/>
</dbReference>
<dbReference type="EMBL" id="CP114767">
    <property type="protein sequence ID" value="WBA41121.1"/>
    <property type="molecule type" value="Genomic_DNA"/>
</dbReference>
<reference evidence="7 8" key="1">
    <citation type="submission" date="2022-12" db="EMBL/GenBank/DDBJ databases">
        <title>Hymenobacter canadensis sp. nov. isolated from lake water of the Cambridge Bay, Canada.</title>
        <authorList>
            <person name="Kim W.H."/>
            <person name="Lee Y.M."/>
        </authorList>
    </citation>
    <scope>NUCLEOTIDE SEQUENCE [LARGE SCALE GENOMIC DNA]</scope>
    <source>
        <strain evidence="7 8">PAMC 29467</strain>
    </source>
</reference>
<keyword evidence="5" id="KW-1133">Transmembrane helix</keyword>
<name>A0ABY7LKY8_9BACT</name>
<protein>
    <recommendedName>
        <fullName evidence="2">histidine kinase</fullName>
        <ecNumber evidence="2">2.7.13.3</ecNumber>
    </recommendedName>
</protein>
<dbReference type="RefSeq" id="WP_269559203.1">
    <property type="nucleotide sequence ID" value="NZ_CP114767.1"/>
</dbReference>
<dbReference type="Gene3D" id="1.10.287.130">
    <property type="match status" value="1"/>
</dbReference>
<keyword evidence="3" id="KW-0597">Phosphoprotein</keyword>
<dbReference type="InterPro" id="IPR005467">
    <property type="entry name" value="His_kinase_dom"/>
</dbReference>
<keyword evidence="7" id="KW-0067">ATP-binding</keyword>
<dbReference type="InterPro" id="IPR003661">
    <property type="entry name" value="HisK_dim/P_dom"/>
</dbReference>
<dbReference type="Pfam" id="PF00512">
    <property type="entry name" value="HisKA"/>
    <property type="match status" value="1"/>
</dbReference>
<dbReference type="PROSITE" id="PS50109">
    <property type="entry name" value="HIS_KIN"/>
    <property type="match status" value="1"/>
</dbReference>
<gene>
    <name evidence="7" type="ORF">O3303_15005</name>
</gene>
<evidence type="ECO:0000256" key="3">
    <source>
        <dbReference type="ARBA" id="ARBA00022553"/>
    </source>
</evidence>
<dbReference type="Proteomes" id="UP001211005">
    <property type="component" value="Chromosome"/>
</dbReference>
<dbReference type="Gene3D" id="3.30.565.10">
    <property type="entry name" value="Histidine kinase-like ATPase, C-terminal domain"/>
    <property type="match status" value="1"/>
</dbReference>
<dbReference type="PANTHER" id="PTHR43065">
    <property type="entry name" value="SENSOR HISTIDINE KINASE"/>
    <property type="match status" value="1"/>
</dbReference>
<evidence type="ECO:0000256" key="5">
    <source>
        <dbReference type="SAM" id="Phobius"/>
    </source>
</evidence>
<dbReference type="InterPro" id="IPR036890">
    <property type="entry name" value="HATPase_C_sf"/>
</dbReference>
<dbReference type="SMART" id="SM00387">
    <property type="entry name" value="HATPase_c"/>
    <property type="match status" value="1"/>
</dbReference>
<keyword evidence="7" id="KW-0547">Nucleotide-binding</keyword>
<dbReference type="PRINTS" id="PR00344">
    <property type="entry name" value="BCTRLSENSOR"/>
</dbReference>
<keyword evidence="8" id="KW-1185">Reference proteome</keyword>
<proteinExistence type="predicted"/>
<feature type="domain" description="Histidine kinase" evidence="6">
    <location>
        <begin position="91"/>
        <end position="333"/>
    </location>
</feature>
<keyword evidence="5" id="KW-0472">Membrane</keyword>
<sequence length="333" mass="37018">MPDALLPFLLIGPVLLLLVGGIIGILVREQRRRLQQEREKHLLLEQQNERLEQQVQQRTADLQQSLDHLQATQRQLIQSEKLASLGELTAGVAHEIQNPLNFVLNFSEVSVELVQELKEEVLHQLPATTVAPAAELLQNLEDNLQRITQHGQRAGGIVQGMLLHARTSASERQPTNLNALTDQFLRLAYQGMRAKDKTFNVTIETHFALGMDPVSVAPQDIGRVLLNLFNNALYALRKRQQSQEPGYQPLLQVSTTECRDGQVEVRVRDNGPGIAAAVLDKIFQPFFTTKPTGEGSGLGLSISYDIVTQGHGGQLLCQTHEGVYTEFIVRLPA</sequence>
<evidence type="ECO:0000313" key="8">
    <source>
        <dbReference type="Proteomes" id="UP001211005"/>
    </source>
</evidence>
<dbReference type="PANTHER" id="PTHR43065:SF42">
    <property type="entry name" value="TWO-COMPONENT SENSOR PPRA"/>
    <property type="match status" value="1"/>
</dbReference>
<keyword evidence="4" id="KW-0175">Coiled coil</keyword>